<dbReference type="PANTHER" id="PTHR41913">
    <property type="entry name" value="DUF1684 DOMAIN-CONTAINING PROTEIN"/>
    <property type="match status" value="1"/>
</dbReference>
<dbReference type="EMBL" id="BAAADU010000002">
    <property type="protein sequence ID" value="GAA0646909.1"/>
    <property type="molecule type" value="Genomic_DNA"/>
</dbReference>
<dbReference type="RefSeq" id="WP_227261632.1">
    <property type="nucleotide sequence ID" value="NZ_BAAADU010000002.1"/>
</dbReference>
<comment type="caution">
    <text evidence="2">The sequence shown here is derived from an EMBL/GenBank/DDBJ whole genome shotgun (WGS) entry which is preliminary data.</text>
</comment>
<accession>A0AAV3SYJ9</accession>
<dbReference type="Proteomes" id="UP001500194">
    <property type="component" value="Unassembled WGS sequence"/>
</dbReference>
<evidence type="ECO:0000256" key="1">
    <source>
        <dbReference type="SAM" id="MobiDB-lite"/>
    </source>
</evidence>
<dbReference type="AlphaFoldDB" id="A0AAV3SYJ9"/>
<dbReference type="PANTHER" id="PTHR41913:SF1">
    <property type="entry name" value="DUF1684 DOMAIN-CONTAINING PROTEIN"/>
    <property type="match status" value="1"/>
</dbReference>
<proteinExistence type="predicted"/>
<organism evidence="2 3">
    <name type="scientific">Salarchaeum japonicum</name>
    <dbReference type="NCBI Taxonomy" id="555573"/>
    <lineage>
        <taxon>Archaea</taxon>
        <taxon>Methanobacteriati</taxon>
        <taxon>Methanobacteriota</taxon>
        <taxon>Stenosarchaea group</taxon>
        <taxon>Halobacteria</taxon>
        <taxon>Halobacteriales</taxon>
        <taxon>Halobacteriaceae</taxon>
    </lineage>
</organism>
<feature type="compositionally biased region" description="Basic and acidic residues" evidence="1">
    <location>
        <begin position="1"/>
        <end position="23"/>
    </location>
</feature>
<protein>
    <submittedName>
        <fullName evidence="2">DUF1684 domain-containing protein</fullName>
    </submittedName>
</protein>
<feature type="region of interest" description="Disordered" evidence="1">
    <location>
        <begin position="1"/>
        <end position="35"/>
    </location>
</feature>
<evidence type="ECO:0000313" key="2">
    <source>
        <dbReference type="EMBL" id="GAA0646909.1"/>
    </source>
</evidence>
<evidence type="ECO:0000313" key="3">
    <source>
        <dbReference type="Proteomes" id="UP001500194"/>
    </source>
</evidence>
<dbReference type="GeneID" id="68572222"/>
<sequence length="177" mass="21202">MDYTERIERERAEKDEYFAEHPRSPIPMGEREDFDGLDYYDPDPTYRFELELREFDDHDTIHVETTQDGEQTYHRWGEFEFDLDGDTHTLTAYRRDPGEKQLWVPFRDETNGDTTYPAGRYLDLDSDFENEGVWLLDFNRAYSPFCAYSDAYECPLVPFENHLDTRIEAGERYENTD</sequence>
<reference evidence="2 3" key="1">
    <citation type="journal article" date="2019" name="Int. J. Syst. Evol. Microbiol.">
        <title>The Global Catalogue of Microorganisms (GCM) 10K type strain sequencing project: providing services to taxonomists for standard genome sequencing and annotation.</title>
        <authorList>
            <consortium name="The Broad Institute Genomics Platform"/>
            <consortium name="The Broad Institute Genome Sequencing Center for Infectious Disease"/>
            <person name="Wu L."/>
            <person name="Ma J."/>
        </authorList>
    </citation>
    <scope>NUCLEOTIDE SEQUENCE [LARGE SCALE GENOMIC DNA]</scope>
    <source>
        <strain evidence="2 3">JCM 16327</strain>
    </source>
</reference>
<dbReference type="InterPro" id="IPR012467">
    <property type="entry name" value="DUF1684"/>
</dbReference>
<dbReference type="Gene3D" id="6.10.250.1680">
    <property type="match status" value="1"/>
</dbReference>
<gene>
    <name evidence="2" type="ORF">GCM10009019_06580</name>
</gene>
<dbReference type="Pfam" id="PF07920">
    <property type="entry name" value="DUF1684"/>
    <property type="match status" value="1"/>
</dbReference>
<keyword evidence="3" id="KW-1185">Reference proteome</keyword>
<name>A0AAV3SYJ9_9EURY</name>